<protein>
    <submittedName>
        <fullName evidence="2">Uncharacterized protein</fullName>
    </submittedName>
</protein>
<dbReference type="EMBL" id="JACHBU010000002">
    <property type="protein sequence ID" value="MBB6507560.1"/>
    <property type="molecule type" value="Genomic_DNA"/>
</dbReference>
<gene>
    <name evidence="2" type="ORF">F4695_000892</name>
</gene>
<proteinExistence type="predicted"/>
<name>A0A7X0MRV2_9HYPH</name>
<keyword evidence="1" id="KW-0732">Signal</keyword>
<feature type="signal peptide" evidence="1">
    <location>
        <begin position="1"/>
        <end position="22"/>
    </location>
</feature>
<evidence type="ECO:0000313" key="2">
    <source>
        <dbReference type="EMBL" id="MBB6507560.1"/>
    </source>
</evidence>
<feature type="chain" id="PRO_5030679665" evidence="1">
    <location>
        <begin position="23"/>
        <end position="169"/>
    </location>
</feature>
<dbReference type="Proteomes" id="UP000585437">
    <property type="component" value="Unassembled WGS sequence"/>
</dbReference>
<organism evidence="2 3">
    <name type="scientific">Rhizobium soli</name>
    <dbReference type="NCBI Taxonomy" id="424798"/>
    <lineage>
        <taxon>Bacteria</taxon>
        <taxon>Pseudomonadati</taxon>
        <taxon>Pseudomonadota</taxon>
        <taxon>Alphaproteobacteria</taxon>
        <taxon>Hyphomicrobiales</taxon>
        <taxon>Rhizobiaceae</taxon>
        <taxon>Rhizobium/Agrobacterium group</taxon>
        <taxon>Rhizobium</taxon>
    </lineage>
</organism>
<accession>A0A7X0MRV2</accession>
<reference evidence="2 3" key="1">
    <citation type="submission" date="2020-08" db="EMBL/GenBank/DDBJ databases">
        <title>The Agave Microbiome: Exploring the role of microbial communities in plant adaptations to desert environments.</title>
        <authorList>
            <person name="Partida-Martinez L.P."/>
        </authorList>
    </citation>
    <scope>NUCLEOTIDE SEQUENCE [LARGE SCALE GENOMIC DNA]</scope>
    <source>
        <strain evidence="2 3">AS3.12</strain>
    </source>
</reference>
<dbReference type="InterPro" id="IPR049748">
    <property type="entry name" value="HPE1-like_N_CxxC"/>
</dbReference>
<evidence type="ECO:0000256" key="1">
    <source>
        <dbReference type="SAM" id="SignalP"/>
    </source>
</evidence>
<dbReference type="AlphaFoldDB" id="A0A7X0MRV2"/>
<evidence type="ECO:0000313" key="3">
    <source>
        <dbReference type="Proteomes" id="UP000585437"/>
    </source>
</evidence>
<dbReference type="NCBIfam" id="NF041110">
    <property type="entry name" value="HPE1_fam_CxxC"/>
    <property type="match status" value="1"/>
</dbReference>
<keyword evidence="3" id="KW-1185">Reference proteome</keyword>
<dbReference type="RefSeq" id="WP_184653980.1">
    <property type="nucleotide sequence ID" value="NZ_JACHBU010000002.1"/>
</dbReference>
<comment type="caution">
    <text evidence="2">The sequence shown here is derived from an EMBL/GenBank/DDBJ whole genome shotgun (WGS) entry which is preliminary data.</text>
</comment>
<sequence length="169" mass="17715">MHRVLITAATVAAALLAGGAQASSVTATNGSQKSSSIVSWHCSDCEPPAAKPDLSNYKVPVLEPGTQKTEIIEISGEKRLVRTEAWFGGSPVVFVGKVPAWMDAGKTIANVPAPTSTSFEEMIENAPPPRDGIDLEATTSAVAPAPQVAEASAKPITFEDFSLRLKRAE</sequence>